<sequence length="108" mass="12946">MTSADDRIWWVFWLPLDLIPRTKCVLSWTETIGEGIRTAAIRKDLTTDDVEQWRWYMGHRYRSHFRRWASARGPHWFRRTVGKPRPLGEYVKVTTEDLRDGEGPFKQP</sequence>
<gene>
    <name evidence="1" type="ORF">A5683_00320</name>
</gene>
<evidence type="ECO:0000313" key="1">
    <source>
        <dbReference type="EMBL" id="OBH70403.1"/>
    </source>
</evidence>
<proteinExistence type="predicted"/>
<reference evidence="1 2" key="1">
    <citation type="submission" date="2016-06" db="EMBL/GenBank/DDBJ databases">
        <authorList>
            <person name="Kjaerup R.B."/>
            <person name="Dalgaard T.S."/>
            <person name="Juul-Madsen H.R."/>
        </authorList>
    </citation>
    <scope>NUCLEOTIDE SEQUENCE [LARGE SCALE GENOMIC DNA]</scope>
    <source>
        <strain evidence="1 2">E152</strain>
    </source>
</reference>
<comment type="caution">
    <text evidence="1">The sequence shown here is derived from an EMBL/GenBank/DDBJ whole genome shotgun (WGS) entry which is preliminary data.</text>
</comment>
<organism evidence="1 2">
    <name type="scientific">Mycobacterium mantenii</name>
    <dbReference type="NCBI Taxonomy" id="560555"/>
    <lineage>
        <taxon>Bacteria</taxon>
        <taxon>Bacillati</taxon>
        <taxon>Actinomycetota</taxon>
        <taxon>Actinomycetes</taxon>
        <taxon>Mycobacteriales</taxon>
        <taxon>Mycobacteriaceae</taxon>
        <taxon>Mycobacterium</taxon>
        <taxon>Mycobacterium avium complex (MAC)</taxon>
    </lineage>
</organism>
<protein>
    <submittedName>
        <fullName evidence="1">Uncharacterized protein</fullName>
    </submittedName>
</protein>
<name>A0A1A2T1S1_MYCNT</name>
<accession>A0A1A2T1S1</accession>
<dbReference type="EMBL" id="LZJU01000149">
    <property type="protein sequence ID" value="OBH70403.1"/>
    <property type="molecule type" value="Genomic_DNA"/>
</dbReference>
<evidence type="ECO:0000313" key="2">
    <source>
        <dbReference type="Proteomes" id="UP000092389"/>
    </source>
</evidence>
<dbReference type="Proteomes" id="UP000092389">
    <property type="component" value="Unassembled WGS sequence"/>
</dbReference>
<dbReference type="AlphaFoldDB" id="A0A1A2T1S1"/>